<organism evidence="5 6">
    <name type="scientific">Thermocatellispora tengchongensis</name>
    <dbReference type="NCBI Taxonomy" id="1073253"/>
    <lineage>
        <taxon>Bacteria</taxon>
        <taxon>Bacillati</taxon>
        <taxon>Actinomycetota</taxon>
        <taxon>Actinomycetes</taxon>
        <taxon>Streptosporangiales</taxon>
        <taxon>Streptosporangiaceae</taxon>
        <taxon>Thermocatellispora</taxon>
    </lineage>
</organism>
<dbReference type="Pfam" id="PF17763">
    <property type="entry name" value="Asparaginase_C"/>
    <property type="match status" value="1"/>
</dbReference>
<dbReference type="PIRSF" id="PIRSF001220">
    <property type="entry name" value="L-ASNase_gatD"/>
    <property type="match status" value="1"/>
</dbReference>
<dbReference type="InterPro" id="IPR037152">
    <property type="entry name" value="L-asparaginase_N_sf"/>
</dbReference>
<feature type="domain" description="L-asparaginase N-terminal" evidence="3">
    <location>
        <begin position="3"/>
        <end position="193"/>
    </location>
</feature>
<dbReference type="SMART" id="SM00870">
    <property type="entry name" value="Asparaginase"/>
    <property type="match status" value="1"/>
</dbReference>
<dbReference type="InterPro" id="IPR027473">
    <property type="entry name" value="L-asparaginase_C"/>
</dbReference>
<dbReference type="PANTHER" id="PTHR11707:SF28">
    <property type="entry name" value="60 KDA LYSOPHOSPHOLIPASE"/>
    <property type="match status" value="1"/>
</dbReference>
<dbReference type="PANTHER" id="PTHR11707">
    <property type="entry name" value="L-ASPARAGINASE"/>
    <property type="match status" value="1"/>
</dbReference>
<proteinExistence type="predicted"/>
<dbReference type="Proteomes" id="UP000578449">
    <property type="component" value="Unassembled WGS sequence"/>
</dbReference>
<dbReference type="InterPro" id="IPR006034">
    <property type="entry name" value="Asparaginase/glutaminase-like"/>
</dbReference>
<dbReference type="AlphaFoldDB" id="A0A840P633"/>
<accession>A0A840P633</accession>
<dbReference type="InterPro" id="IPR027474">
    <property type="entry name" value="L-asparaginase_N"/>
</dbReference>
<dbReference type="EMBL" id="JACHGN010000002">
    <property type="protein sequence ID" value="MBB5131465.1"/>
    <property type="molecule type" value="Genomic_DNA"/>
</dbReference>
<dbReference type="Pfam" id="PF00710">
    <property type="entry name" value="Asparaginase"/>
    <property type="match status" value="1"/>
</dbReference>
<keyword evidence="5" id="KW-0378">Hydrolase</keyword>
<dbReference type="PRINTS" id="PR00139">
    <property type="entry name" value="ASNGLNASE"/>
</dbReference>
<evidence type="ECO:0000313" key="5">
    <source>
        <dbReference type="EMBL" id="MBB5131465.1"/>
    </source>
</evidence>
<reference evidence="5 6" key="1">
    <citation type="submission" date="2020-08" db="EMBL/GenBank/DDBJ databases">
        <title>Genomic Encyclopedia of Type Strains, Phase IV (KMG-IV): sequencing the most valuable type-strain genomes for metagenomic binning, comparative biology and taxonomic classification.</title>
        <authorList>
            <person name="Goeker M."/>
        </authorList>
    </citation>
    <scope>NUCLEOTIDE SEQUENCE [LARGE SCALE GENOMIC DNA]</scope>
    <source>
        <strain evidence="5 6">DSM 45615</strain>
    </source>
</reference>
<sequence>MTRVLLLATGDTIAHNSGRRGRPGIAPGAELVRDVAPVLPPGLEVVAEDVMAPPSWDMPPETMLDLARRARAAILERDFAGVVITYGVDTMEDVAFLVDLYAGRAATRGGIVLTAASRPRDDPYPDGPGNLAASLTAAADPALRGMGAVVCAGGELHAARWVATVAATGGPAFSSAPHPPVGRVSGGRVSTRGAPPPRPPRLTGEPDLNVALIMTYPGMGPEQLRTVTDMGARGVVLAGTGAGNVPVDLFAAIGGLVGQDIPVVIASRAHTGGEPLDDLPLDWGLAGKLGAIGARGLSPVKARAALMAALAGGGGVAAARDYFAAL</sequence>
<dbReference type="Gene3D" id="3.40.50.40">
    <property type="match status" value="1"/>
</dbReference>
<evidence type="ECO:0000256" key="2">
    <source>
        <dbReference type="SAM" id="MobiDB-lite"/>
    </source>
</evidence>
<dbReference type="Gene3D" id="3.40.50.1170">
    <property type="entry name" value="L-asparaginase, N-terminal domain"/>
    <property type="match status" value="1"/>
</dbReference>
<dbReference type="RefSeq" id="WP_185048286.1">
    <property type="nucleotide sequence ID" value="NZ_BAABIX010000022.1"/>
</dbReference>
<name>A0A840P633_9ACTN</name>
<feature type="compositionally biased region" description="Low complexity" evidence="2">
    <location>
        <begin position="181"/>
        <end position="193"/>
    </location>
</feature>
<gene>
    <name evidence="5" type="ORF">HNP84_001171</name>
</gene>
<dbReference type="SUPFAM" id="SSF53774">
    <property type="entry name" value="Glutaminase/Asparaginase"/>
    <property type="match status" value="1"/>
</dbReference>
<dbReference type="InterPro" id="IPR040919">
    <property type="entry name" value="Asparaginase_C"/>
</dbReference>
<dbReference type="EC" id="3.5.1.1" evidence="5"/>
<comment type="caution">
    <text evidence="5">The sequence shown here is derived from an EMBL/GenBank/DDBJ whole genome shotgun (WGS) entry which is preliminary data.</text>
</comment>
<dbReference type="PROSITE" id="PS51732">
    <property type="entry name" value="ASN_GLN_ASE_3"/>
    <property type="match status" value="1"/>
</dbReference>
<evidence type="ECO:0000259" key="3">
    <source>
        <dbReference type="Pfam" id="PF00710"/>
    </source>
</evidence>
<feature type="region of interest" description="Disordered" evidence="2">
    <location>
        <begin position="174"/>
        <end position="205"/>
    </location>
</feature>
<keyword evidence="6" id="KW-1185">Reference proteome</keyword>
<dbReference type="GO" id="GO:0004067">
    <property type="term" value="F:asparaginase activity"/>
    <property type="evidence" value="ECO:0007669"/>
    <property type="project" value="UniProtKB-UniRule"/>
</dbReference>
<dbReference type="InterPro" id="IPR036152">
    <property type="entry name" value="Asp/glu_Ase-like_sf"/>
</dbReference>
<dbReference type="PIRSF" id="PIRSF500176">
    <property type="entry name" value="L_ASNase"/>
    <property type="match status" value="1"/>
</dbReference>
<evidence type="ECO:0000313" key="6">
    <source>
        <dbReference type="Proteomes" id="UP000578449"/>
    </source>
</evidence>
<feature type="domain" description="Asparaginase/glutaminase C-terminal" evidence="4">
    <location>
        <begin position="209"/>
        <end position="323"/>
    </location>
</feature>
<feature type="active site" description="O-isoaspartyl threonine intermediate" evidence="1">
    <location>
        <position position="12"/>
    </location>
</feature>
<protein>
    <submittedName>
        <fullName evidence="5">L-asparaginase</fullName>
        <ecNumber evidence="5">3.5.1.1</ecNumber>
    </submittedName>
</protein>
<evidence type="ECO:0000256" key="1">
    <source>
        <dbReference type="PIRSR" id="PIRSR001220-1"/>
    </source>
</evidence>
<evidence type="ECO:0000259" key="4">
    <source>
        <dbReference type="Pfam" id="PF17763"/>
    </source>
</evidence>